<keyword evidence="3" id="KW-1185">Reference proteome</keyword>
<name>A0A0A0LIZ4_CUCSA</name>
<evidence type="ECO:0008006" key="4">
    <source>
        <dbReference type="Google" id="ProtNLM"/>
    </source>
</evidence>
<dbReference type="eggNOG" id="ENOG502S45S">
    <property type="taxonomic scope" value="Eukaryota"/>
</dbReference>
<evidence type="ECO:0000256" key="1">
    <source>
        <dbReference type="ARBA" id="ARBA00006974"/>
    </source>
</evidence>
<evidence type="ECO:0000313" key="3">
    <source>
        <dbReference type="Proteomes" id="UP000029981"/>
    </source>
</evidence>
<dbReference type="OrthoDB" id="625231at2759"/>
<gene>
    <name evidence="2" type="ORF">Csa_2G258710</name>
</gene>
<reference evidence="2 3" key="1">
    <citation type="journal article" date="2009" name="Nat. Genet.">
        <title>The genome of the cucumber, Cucumis sativus L.</title>
        <authorList>
            <person name="Huang S."/>
            <person name="Li R."/>
            <person name="Zhang Z."/>
            <person name="Li L."/>
            <person name="Gu X."/>
            <person name="Fan W."/>
            <person name="Lucas W.J."/>
            <person name="Wang X."/>
            <person name="Xie B."/>
            <person name="Ni P."/>
            <person name="Ren Y."/>
            <person name="Zhu H."/>
            <person name="Li J."/>
            <person name="Lin K."/>
            <person name="Jin W."/>
            <person name="Fei Z."/>
            <person name="Li G."/>
            <person name="Staub J."/>
            <person name="Kilian A."/>
            <person name="van der Vossen E.A."/>
            <person name="Wu Y."/>
            <person name="Guo J."/>
            <person name="He J."/>
            <person name="Jia Z."/>
            <person name="Ren Y."/>
            <person name="Tian G."/>
            <person name="Lu Y."/>
            <person name="Ruan J."/>
            <person name="Qian W."/>
            <person name="Wang M."/>
            <person name="Huang Q."/>
            <person name="Li B."/>
            <person name="Xuan Z."/>
            <person name="Cao J."/>
            <person name="Asan"/>
            <person name="Wu Z."/>
            <person name="Zhang J."/>
            <person name="Cai Q."/>
            <person name="Bai Y."/>
            <person name="Zhao B."/>
            <person name="Han Y."/>
            <person name="Li Y."/>
            <person name="Li X."/>
            <person name="Wang S."/>
            <person name="Shi Q."/>
            <person name="Liu S."/>
            <person name="Cho W.K."/>
            <person name="Kim J.Y."/>
            <person name="Xu Y."/>
            <person name="Heller-Uszynska K."/>
            <person name="Miao H."/>
            <person name="Cheng Z."/>
            <person name="Zhang S."/>
            <person name="Wu J."/>
            <person name="Yang Y."/>
            <person name="Kang H."/>
            <person name="Li M."/>
            <person name="Liang H."/>
            <person name="Ren X."/>
            <person name="Shi Z."/>
            <person name="Wen M."/>
            <person name="Jian M."/>
            <person name="Yang H."/>
            <person name="Zhang G."/>
            <person name="Yang Z."/>
            <person name="Chen R."/>
            <person name="Liu S."/>
            <person name="Li J."/>
            <person name="Ma L."/>
            <person name="Liu H."/>
            <person name="Zhou Y."/>
            <person name="Zhao J."/>
            <person name="Fang X."/>
            <person name="Li G."/>
            <person name="Fang L."/>
            <person name="Li Y."/>
            <person name="Liu D."/>
            <person name="Zheng H."/>
            <person name="Zhang Y."/>
            <person name="Qin N."/>
            <person name="Li Z."/>
            <person name="Yang G."/>
            <person name="Yang S."/>
            <person name="Bolund L."/>
            <person name="Kristiansen K."/>
            <person name="Zheng H."/>
            <person name="Li S."/>
            <person name="Zhang X."/>
            <person name="Yang H."/>
            <person name="Wang J."/>
            <person name="Sun R."/>
            <person name="Zhang B."/>
            <person name="Jiang S."/>
            <person name="Wang J."/>
            <person name="Du Y."/>
            <person name="Li S."/>
        </authorList>
    </citation>
    <scope>NUCLEOTIDE SEQUENCE [LARGE SCALE GENOMIC DNA]</scope>
    <source>
        <strain evidence="3">cv. 9930</strain>
    </source>
</reference>
<accession>A0A0A0LIZ4</accession>
<dbReference type="GO" id="GO:0009733">
    <property type="term" value="P:response to auxin"/>
    <property type="evidence" value="ECO:0007669"/>
    <property type="project" value="InterPro"/>
</dbReference>
<evidence type="ECO:0000313" key="2">
    <source>
        <dbReference type="EMBL" id="KGN61875.1"/>
    </source>
</evidence>
<dbReference type="Gramene" id="KGN61875">
    <property type="protein sequence ID" value="KGN61875"/>
    <property type="gene ID" value="Csa_2G258710"/>
</dbReference>
<reference evidence="2 3" key="4">
    <citation type="journal article" date="2011" name="BMC Genomics">
        <title>RNA-Seq improves annotation of protein-coding genes in the cucumber genome.</title>
        <authorList>
            <person name="Li Z."/>
            <person name="Zhang Z."/>
            <person name="Yan P."/>
            <person name="Huang S."/>
            <person name="Fei Z."/>
            <person name="Lin K."/>
        </authorList>
    </citation>
    <scope>NUCLEOTIDE SEQUENCE [LARGE SCALE GENOMIC DNA]</scope>
    <source>
        <strain evidence="3">cv. 9930</strain>
    </source>
</reference>
<dbReference type="InterPro" id="IPR003676">
    <property type="entry name" value="SAUR_fam"/>
</dbReference>
<dbReference type="Pfam" id="PF02519">
    <property type="entry name" value="Auxin_inducible"/>
    <property type="match status" value="1"/>
</dbReference>
<dbReference type="EMBL" id="CM002923">
    <property type="protein sequence ID" value="KGN61875.1"/>
    <property type="molecule type" value="Genomic_DNA"/>
</dbReference>
<protein>
    <recommendedName>
        <fullName evidence="4">Auxin-responsive protein SAUR23-like</fullName>
    </recommendedName>
</protein>
<dbReference type="AlphaFoldDB" id="A0A0A0LIZ4"/>
<reference evidence="2 3" key="3">
    <citation type="journal article" date="2010" name="BMC Genomics">
        <title>Transcriptome sequencing and comparative analysis of cucumber flowers with different sex types.</title>
        <authorList>
            <person name="Guo S."/>
            <person name="Zheng Y."/>
            <person name="Joung J.G."/>
            <person name="Liu S."/>
            <person name="Zhang Z."/>
            <person name="Crasta O.R."/>
            <person name="Sobral B.W."/>
            <person name="Xu Y."/>
            <person name="Huang S."/>
            <person name="Fei Z."/>
        </authorList>
    </citation>
    <scope>NUCLEOTIDE SEQUENCE [LARGE SCALE GENOMIC DNA]</scope>
    <source>
        <strain evidence="3">cv. 9930</strain>
    </source>
</reference>
<dbReference type="Proteomes" id="UP000029981">
    <property type="component" value="Chromosome 2"/>
</dbReference>
<organism evidence="2 3">
    <name type="scientific">Cucumis sativus</name>
    <name type="common">Cucumber</name>
    <dbReference type="NCBI Taxonomy" id="3659"/>
    <lineage>
        <taxon>Eukaryota</taxon>
        <taxon>Viridiplantae</taxon>
        <taxon>Streptophyta</taxon>
        <taxon>Embryophyta</taxon>
        <taxon>Tracheophyta</taxon>
        <taxon>Spermatophyta</taxon>
        <taxon>Magnoliopsida</taxon>
        <taxon>eudicotyledons</taxon>
        <taxon>Gunneridae</taxon>
        <taxon>Pentapetalae</taxon>
        <taxon>rosids</taxon>
        <taxon>fabids</taxon>
        <taxon>Cucurbitales</taxon>
        <taxon>Cucurbitaceae</taxon>
        <taxon>Benincaseae</taxon>
        <taxon>Cucumis</taxon>
    </lineage>
</organism>
<proteinExistence type="inferred from homology"/>
<comment type="similarity">
    <text evidence="1">Belongs to the ARG7 family.</text>
</comment>
<reference evidence="2 3" key="2">
    <citation type="journal article" date="2009" name="PLoS ONE">
        <title>An integrated genetic and cytogenetic map of the cucumber genome.</title>
        <authorList>
            <person name="Ren Y."/>
            <person name="Zhang Z."/>
            <person name="Liu J."/>
            <person name="Staub J.E."/>
            <person name="Han Y."/>
            <person name="Cheng Z."/>
            <person name="Li X."/>
            <person name="Lu J."/>
            <person name="Miao H."/>
            <person name="Kang H."/>
            <person name="Xie B."/>
            <person name="Gu X."/>
            <person name="Wang X."/>
            <person name="Du Y."/>
            <person name="Jin W."/>
            <person name="Huang S."/>
        </authorList>
    </citation>
    <scope>NUCLEOTIDE SEQUENCE [LARGE SCALE GENOMIC DNA]</scope>
    <source>
        <strain evidence="3">cv. 9930</strain>
    </source>
</reference>
<dbReference type="KEGG" id="csv:101211688"/>
<sequence length="97" mass="10858">MGFRLPSILFSAKQILKAQSISGRCQSSVPKGHIAVYVGEIQKKRFLVPISYLNHPSFLDLLRRAEEEFGFNHPTGGLTIPCKEEAFIDVTSRLHTS</sequence>
<dbReference type="OMA" id="RKAEDEC"/>
<dbReference type="STRING" id="3659.A0A0A0LIZ4"/>
<dbReference type="PANTHER" id="PTHR31929">
    <property type="entry name" value="SAUR-LIKE AUXIN-RESPONSIVE PROTEIN FAMILY-RELATED"/>
    <property type="match status" value="1"/>
</dbReference>